<dbReference type="InterPro" id="IPR001810">
    <property type="entry name" value="F-box_dom"/>
</dbReference>
<dbReference type="EMBL" id="KQ086634">
    <property type="protein sequence ID" value="KLO04238.1"/>
    <property type="molecule type" value="Genomic_DNA"/>
</dbReference>
<dbReference type="OrthoDB" id="2998253at2759"/>
<dbReference type="SUPFAM" id="SSF81383">
    <property type="entry name" value="F-box domain"/>
    <property type="match status" value="1"/>
</dbReference>
<dbReference type="InParanoid" id="A0A0H2R421"/>
<dbReference type="Pfam" id="PF12937">
    <property type="entry name" value="F-box-like"/>
    <property type="match status" value="1"/>
</dbReference>
<name>A0A0H2R421_9AGAM</name>
<protein>
    <recommendedName>
        <fullName evidence="1">F-box domain-containing protein</fullName>
    </recommendedName>
</protein>
<sequence>MASVVNLPNEIVCSIFSLAIRNWRIFPEIFKTGNDFEDCVALIDLSRVCRRWGEISLTDPTLWSSLNMLLYNPSKETLRQAAHFANICFARSKNLPLACAIQILHLDDLRFGHPLMLALVAHEDRWSRIAIDITRPHFPKLDSPGVYSPNPMEDSSGMFGVRLKTAGNENLKEFHFNIGSWFVYWMRDPLPSLETLKVAAYTSSSPNGAEYTLAAWLPLAPNLVELEITTDHSRFKFNTVRGETEIRGRATSFNNPFILLPKLHTLFVAPQLLSILTCPALEKYVTRSIPGANLHSSRFRSFVERSAPPLHTLEIKDGSSWRNIYFNIVTIRKYLIPSITNLIVNDPEAGFFTLLSKASAEGTTASVDVLPALKHLEICDCNDKYLYWLLALIAFRWDLAASNRSHKSVTLRRCFESIPEALFNPGGASIELADAEERWRTLARCVNEGLILSR</sequence>
<dbReference type="AlphaFoldDB" id="A0A0H2R421"/>
<dbReference type="Gene3D" id="1.20.1280.50">
    <property type="match status" value="1"/>
</dbReference>
<evidence type="ECO:0000313" key="2">
    <source>
        <dbReference type="EMBL" id="KLO04238.1"/>
    </source>
</evidence>
<dbReference type="InterPro" id="IPR036047">
    <property type="entry name" value="F-box-like_dom_sf"/>
</dbReference>
<organism evidence="2 3">
    <name type="scientific">Schizopora paradoxa</name>
    <dbReference type="NCBI Taxonomy" id="27342"/>
    <lineage>
        <taxon>Eukaryota</taxon>
        <taxon>Fungi</taxon>
        <taxon>Dikarya</taxon>
        <taxon>Basidiomycota</taxon>
        <taxon>Agaricomycotina</taxon>
        <taxon>Agaricomycetes</taxon>
        <taxon>Hymenochaetales</taxon>
        <taxon>Schizoporaceae</taxon>
        <taxon>Schizopora</taxon>
    </lineage>
</organism>
<keyword evidence="3" id="KW-1185">Reference proteome</keyword>
<gene>
    <name evidence="2" type="ORF">SCHPADRAFT_947862</name>
</gene>
<reference evidence="2 3" key="1">
    <citation type="submission" date="2015-04" db="EMBL/GenBank/DDBJ databases">
        <title>Complete genome sequence of Schizopora paradoxa KUC8140, a cosmopolitan wood degrader in East Asia.</title>
        <authorList>
            <consortium name="DOE Joint Genome Institute"/>
            <person name="Min B."/>
            <person name="Park H."/>
            <person name="Jang Y."/>
            <person name="Kim J.-J."/>
            <person name="Kim K.H."/>
            <person name="Pangilinan J."/>
            <person name="Lipzen A."/>
            <person name="Riley R."/>
            <person name="Grigoriev I.V."/>
            <person name="Spatafora J.W."/>
            <person name="Choi I.-G."/>
        </authorList>
    </citation>
    <scope>NUCLEOTIDE SEQUENCE [LARGE SCALE GENOMIC DNA]</scope>
    <source>
        <strain evidence="2 3">KUC8140</strain>
    </source>
</reference>
<proteinExistence type="predicted"/>
<feature type="domain" description="F-box" evidence="1">
    <location>
        <begin position="6"/>
        <end position="66"/>
    </location>
</feature>
<evidence type="ECO:0000313" key="3">
    <source>
        <dbReference type="Proteomes" id="UP000053477"/>
    </source>
</evidence>
<dbReference type="STRING" id="27342.A0A0H2R421"/>
<accession>A0A0H2R421</accession>
<dbReference type="Proteomes" id="UP000053477">
    <property type="component" value="Unassembled WGS sequence"/>
</dbReference>
<evidence type="ECO:0000259" key="1">
    <source>
        <dbReference type="Pfam" id="PF12937"/>
    </source>
</evidence>